<sequence>MAPGSADLDFAIVDVFTRTGYEGNPLAIVCVPKSCILSQDQKQKVAREFNLSETTFLHEQETEQLEWTVDIFMTNAEIPFAGHPTIGTACYILSSIAKQRGVTSKVEGLFHFKAGPVGLRYDVATKAAAAEIPHNVHTHARVISREEVLELQPHLKEPYHHGQIGFGDKFPVVSIVKGMSFVLVELESLDVLRRITVTGSHLSTDGLDPEWDQTFLGLYFFVRTGKSEEGATTLRTRMIERTLEDPATGSAASDLAAHLSLTEGSNGETLDYEITQGVEMGRRSDIKIRVVLGKSCVEKIVLGGSAVQIMKGQLTVEN</sequence>
<reference evidence="2 3" key="1">
    <citation type="journal article" date="2018" name="Sci. Rep.">
        <title>Comparative genomics provides insights into the lifestyle and reveals functional heterogeneity of dark septate endophytic fungi.</title>
        <authorList>
            <person name="Knapp D.G."/>
            <person name="Nemeth J.B."/>
            <person name="Barry K."/>
            <person name="Hainaut M."/>
            <person name="Henrissat B."/>
            <person name="Johnson J."/>
            <person name="Kuo A."/>
            <person name="Lim J.H.P."/>
            <person name="Lipzen A."/>
            <person name="Nolan M."/>
            <person name="Ohm R.A."/>
            <person name="Tamas L."/>
            <person name="Grigoriev I.V."/>
            <person name="Spatafora J.W."/>
            <person name="Nagy L.G."/>
            <person name="Kovacs G.M."/>
        </authorList>
    </citation>
    <scope>NUCLEOTIDE SEQUENCE [LARGE SCALE GENOMIC DNA]</scope>
    <source>
        <strain evidence="2 3">DSE2036</strain>
    </source>
</reference>
<dbReference type="GO" id="GO:0005737">
    <property type="term" value="C:cytoplasm"/>
    <property type="evidence" value="ECO:0007669"/>
    <property type="project" value="TreeGrafter"/>
</dbReference>
<evidence type="ECO:0000256" key="1">
    <source>
        <dbReference type="PIRSR" id="PIRSR016184-1"/>
    </source>
</evidence>
<dbReference type="Pfam" id="PF02567">
    <property type="entry name" value="PhzC-PhzF"/>
    <property type="match status" value="1"/>
</dbReference>
<dbReference type="PANTHER" id="PTHR13774">
    <property type="entry name" value="PHENAZINE BIOSYNTHESIS PROTEIN"/>
    <property type="match status" value="1"/>
</dbReference>
<dbReference type="SUPFAM" id="SSF54506">
    <property type="entry name" value="Diaminopimelate epimerase-like"/>
    <property type="match status" value="1"/>
</dbReference>
<dbReference type="PANTHER" id="PTHR13774:SF32">
    <property type="entry name" value="ANTISENSE-ENHANCING SEQUENCE 1"/>
    <property type="match status" value="1"/>
</dbReference>
<dbReference type="EMBL" id="KZ805400">
    <property type="protein sequence ID" value="PVH99069.1"/>
    <property type="molecule type" value="Genomic_DNA"/>
</dbReference>
<dbReference type="Proteomes" id="UP000244855">
    <property type="component" value="Unassembled WGS sequence"/>
</dbReference>
<dbReference type="NCBIfam" id="TIGR00654">
    <property type="entry name" value="PhzF_family"/>
    <property type="match status" value="1"/>
</dbReference>
<protein>
    <submittedName>
        <fullName evidence="2">Diaminopimelate epimerase-like protein</fullName>
    </submittedName>
</protein>
<evidence type="ECO:0000313" key="3">
    <source>
        <dbReference type="Proteomes" id="UP000244855"/>
    </source>
</evidence>
<dbReference type="InterPro" id="IPR003719">
    <property type="entry name" value="Phenazine_PhzF-like"/>
</dbReference>
<proteinExistence type="predicted"/>
<organism evidence="2 3">
    <name type="scientific">Periconia macrospinosa</name>
    <dbReference type="NCBI Taxonomy" id="97972"/>
    <lineage>
        <taxon>Eukaryota</taxon>
        <taxon>Fungi</taxon>
        <taxon>Dikarya</taxon>
        <taxon>Ascomycota</taxon>
        <taxon>Pezizomycotina</taxon>
        <taxon>Dothideomycetes</taxon>
        <taxon>Pleosporomycetidae</taxon>
        <taxon>Pleosporales</taxon>
        <taxon>Massarineae</taxon>
        <taxon>Periconiaceae</taxon>
        <taxon>Periconia</taxon>
    </lineage>
</organism>
<dbReference type="AlphaFoldDB" id="A0A2V1DP81"/>
<dbReference type="Gene3D" id="3.10.310.10">
    <property type="entry name" value="Diaminopimelate Epimerase, Chain A, domain 1"/>
    <property type="match status" value="2"/>
</dbReference>
<gene>
    <name evidence="2" type="ORF">DM02DRAFT_680339</name>
</gene>
<accession>A0A2V1DP81</accession>
<keyword evidence="3" id="KW-1185">Reference proteome</keyword>
<feature type="active site" evidence="1">
    <location>
        <position position="53"/>
    </location>
</feature>
<dbReference type="OrthoDB" id="412383at2759"/>
<evidence type="ECO:0000313" key="2">
    <source>
        <dbReference type="EMBL" id="PVH99069.1"/>
    </source>
</evidence>
<dbReference type="PIRSF" id="PIRSF016184">
    <property type="entry name" value="PhzC_PhzF"/>
    <property type="match status" value="1"/>
</dbReference>
<dbReference type="STRING" id="97972.A0A2V1DP81"/>
<dbReference type="GO" id="GO:0016853">
    <property type="term" value="F:isomerase activity"/>
    <property type="evidence" value="ECO:0007669"/>
    <property type="project" value="TreeGrafter"/>
</dbReference>
<name>A0A2V1DP81_9PLEO</name>